<dbReference type="AlphaFoldDB" id="A0A7D5T5N8"/>
<dbReference type="OrthoDB" id="97626at2157"/>
<proteinExistence type="predicted"/>
<dbReference type="EMBL" id="CP058910">
    <property type="protein sequence ID" value="QLH78650.1"/>
    <property type="molecule type" value="Genomic_DNA"/>
</dbReference>
<evidence type="ECO:0000313" key="1">
    <source>
        <dbReference type="EMBL" id="QLH78650.1"/>
    </source>
</evidence>
<dbReference type="Proteomes" id="UP000509667">
    <property type="component" value="Chromosome"/>
</dbReference>
<dbReference type="SUPFAM" id="SSF143011">
    <property type="entry name" value="RelE-like"/>
    <property type="match status" value="1"/>
</dbReference>
<organism evidence="1 2">
    <name type="scientific">Halosimplex rubrum</name>
    <dbReference type="NCBI Taxonomy" id="869889"/>
    <lineage>
        <taxon>Archaea</taxon>
        <taxon>Methanobacteriati</taxon>
        <taxon>Methanobacteriota</taxon>
        <taxon>Stenosarchaea group</taxon>
        <taxon>Halobacteria</taxon>
        <taxon>Halobacteriales</taxon>
        <taxon>Haloarculaceae</taxon>
        <taxon>Halosimplex</taxon>
    </lineage>
</organism>
<evidence type="ECO:0000313" key="2">
    <source>
        <dbReference type="Proteomes" id="UP000509667"/>
    </source>
</evidence>
<accession>A0A7D5T5N8</accession>
<protein>
    <submittedName>
        <fullName evidence="1">Type II toxin-antitoxin system RelE/ParE family toxin</fullName>
    </submittedName>
</protein>
<name>A0A7D5T5N8_9EURY</name>
<dbReference type="RefSeq" id="WP_179908529.1">
    <property type="nucleotide sequence ID" value="NZ_CP058910.1"/>
</dbReference>
<keyword evidence="2" id="KW-1185">Reference proteome</keyword>
<gene>
    <name evidence="1" type="ORF">HZS55_15740</name>
</gene>
<sequence length="101" mass="12160">MAHEVVLTETLVETLEQFETQDAERIINKLEDIEDFPDHFLDRLKNHPGYKLRVGDFRVLIDWDKDNEVLYAIDAFERKKEYRELGKYREVWGSWRDDAEG</sequence>
<dbReference type="KEGG" id="hrr:HZS55_15740"/>
<reference evidence="1 2" key="1">
    <citation type="submission" date="2020-07" db="EMBL/GenBank/DDBJ databases">
        <title>Halosimplex pelagicum sp. nov. and Halosimplex rubrum sp. nov., isolated from salted brown alga Laminaria, and emended description of the genus Halosimplex.</title>
        <authorList>
            <person name="Cui H."/>
        </authorList>
    </citation>
    <scope>NUCLEOTIDE SEQUENCE [LARGE SCALE GENOMIC DNA]</scope>
    <source>
        <strain evidence="1 2">R27</strain>
    </source>
</reference>
<dbReference type="GeneID" id="56079345"/>
<dbReference type="Gene3D" id="3.30.2310.20">
    <property type="entry name" value="RelE-like"/>
    <property type="match status" value="1"/>
</dbReference>
<dbReference type="InterPro" id="IPR035093">
    <property type="entry name" value="RelE/ParE_toxin_dom_sf"/>
</dbReference>